<dbReference type="EMBL" id="CABITT030000001">
    <property type="protein sequence ID" value="VVA89965.1"/>
    <property type="molecule type" value="Genomic_DNA"/>
</dbReference>
<organism evidence="1 2">
    <name type="scientific">Arabis nemorensis</name>
    <dbReference type="NCBI Taxonomy" id="586526"/>
    <lineage>
        <taxon>Eukaryota</taxon>
        <taxon>Viridiplantae</taxon>
        <taxon>Streptophyta</taxon>
        <taxon>Embryophyta</taxon>
        <taxon>Tracheophyta</taxon>
        <taxon>Spermatophyta</taxon>
        <taxon>Magnoliopsida</taxon>
        <taxon>eudicotyledons</taxon>
        <taxon>Gunneridae</taxon>
        <taxon>Pentapetalae</taxon>
        <taxon>rosids</taxon>
        <taxon>malvids</taxon>
        <taxon>Brassicales</taxon>
        <taxon>Brassicaceae</taxon>
        <taxon>Arabideae</taxon>
        <taxon>Arabis</taxon>
    </lineage>
</organism>
<keyword evidence="2" id="KW-1185">Reference proteome</keyword>
<dbReference type="Proteomes" id="UP000489600">
    <property type="component" value="Unassembled WGS sequence"/>
</dbReference>
<name>A0A565AKN9_9BRAS</name>
<sequence>MFVSLLPEAEKKPGPRLIELINVLKKRDPYGLAKATLMAILHKPDEPETDVLCSAMMEVLQNGNK</sequence>
<evidence type="ECO:0000313" key="1">
    <source>
        <dbReference type="EMBL" id="VVA89965.1"/>
    </source>
</evidence>
<protein>
    <submittedName>
        <fullName evidence="1">Uncharacterized protein</fullName>
    </submittedName>
</protein>
<proteinExistence type="predicted"/>
<reference evidence="1" key="1">
    <citation type="submission" date="2019-07" db="EMBL/GenBank/DDBJ databases">
        <authorList>
            <person name="Dittberner H."/>
        </authorList>
    </citation>
    <scope>NUCLEOTIDE SEQUENCE [LARGE SCALE GENOMIC DNA]</scope>
</reference>
<gene>
    <name evidence="1" type="ORF">ANE_LOCUS410</name>
</gene>
<accession>A0A565AKN9</accession>
<comment type="caution">
    <text evidence="1">The sequence shown here is derived from an EMBL/GenBank/DDBJ whole genome shotgun (WGS) entry which is preliminary data.</text>
</comment>
<evidence type="ECO:0000313" key="2">
    <source>
        <dbReference type="Proteomes" id="UP000489600"/>
    </source>
</evidence>
<dbReference type="AlphaFoldDB" id="A0A565AKN9"/>